<reference evidence="2 3" key="1">
    <citation type="submission" date="2020-08" db="EMBL/GenBank/DDBJ databases">
        <title>Genomic Encyclopedia of Type Strains, Phase IV (KMG-IV): sequencing the most valuable type-strain genomes for metagenomic binning, comparative biology and taxonomic classification.</title>
        <authorList>
            <person name="Goeker M."/>
        </authorList>
    </citation>
    <scope>NUCLEOTIDE SEQUENCE [LARGE SCALE GENOMIC DNA]</scope>
    <source>
        <strain evidence="2 3">DSM 103336</strain>
    </source>
</reference>
<sequence length="401" mass="44417">MSNGANQFTAGASAVGYLYQARLALLLCIPHVNTGVEVEVSIERFDDVSFQKGTALELLQTKHHIDRVASLSDSSEDLWKTLRVWSVAAKDDPSLPSRARLALITTGSAPVGSAASQLRPAGACAPGANRNPKSANERLTEVAQTSRNKALEPAFAAFLALSEPMRSALLSAVEVLDNQPLITDLDGELEHALRLVAPPGKAASAREMLEGWWWPLVCGALMTSPPTPIAIGLVEAKLDDIREMLRRGSLVADFEHAEPDELEYAGYDGFRFVQQLQVIGLGGSRMRFAKRDFYRAFAQRSKWTREHVVLDDEVEKFEQRLVEEWQPRFEAMCDGHADSAEDEAALKQGGQILYQWVENEARFPFRSLTARFLNVGSYHILANDLRIGWHRDYVTICVGEP</sequence>
<name>A0A7W9F0E9_9SPHN</name>
<evidence type="ECO:0000313" key="2">
    <source>
        <dbReference type="EMBL" id="MBB5728312.1"/>
    </source>
</evidence>
<protein>
    <recommendedName>
        <fullName evidence="1">ABC-three component systems C-terminal domain-containing protein</fullName>
    </recommendedName>
</protein>
<keyword evidence="3" id="KW-1185">Reference proteome</keyword>
<proteinExistence type="predicted"/>
<dbReference type="AlphaFoldDB" id="A0A7W9F0E9"/>
<organism evidence="2 3">
    <name type="scientific">Sphingomonas prati</name>
    <dbReference type="NCBI Taxonomy" id="1843237"/>
    <lineage>
        <taxon>Bacteria</taxon>
        <taxon>Pseudomonadati</taxon>
        <taxon>Pseudomonadota</taxon>
        <taxon>Alphaproteobacteria</taxon>
        <taxon>Sphingomonadales</taxon>
        <taxon>Sphingomonadaceae</taxon>
        <taxon>Sphingomonas</taxon>
    </lineage>
</organism>
<dbReference type="InterPro" id="IPR046913">
    <property type="entry name" value="ABC-3C_CTD7"/>
</dbReference>
<dbReference type="Proteomes" id="UP000546701">
    <property type="component" value="Unassembled WGS sequence"/>
</dbReference>
<dbReference type="Pfam" id="PF20283">
    <property type="entry name" value="CTD7"/>
    <property type="match status" value="1"/>
</dbReference>
<feature type="domain" description="ABC-three component systems C-terminal" evidence="1">
    <location>
        <begin position="272"/>
        <end position="396"/>
    </location>
</feature>
<evidence type="ECO:0000313" key="3">
    <source>
        <dbReference type="Proteomes" id="UP000546701"/>
    </source>
</evidence>
<accession>A0A7W9F0E9</accession>
<dbReference type="EMBL" id="JACIJR010000002">
    <property type="protein sequence ID" value="MBB5728312.1"/>
    <property type="molecule type" value="Genomic_DNA"/>
</dbReference>
<comment type="caution">
    <text evidence="2">The sequence shown here is derived from an EMBL/GenBank/DDBJ whole genome shotgun (WGS) entry which is preliminary data.</text>
</comment>
<evidence type="ECO:0000259" key="1">
    <source>
        <dbReference type="Pfam" id="PF20283"/>
    </source>
</evidence>
<gene>
    <name evidence="2" type="ORF">FHS99_000782</name>
</gene>